<dbReference type="GO" id="GO:0004312">
    <property type="term" value="F:fatty acid synthase activity"/>
    <property type="evidence" value="ECO:0007669"/>
    <property type="project" value="TreeGrafter"/>
</dbReference>
<dbReference type="InterPro" id="IPR014031">
    <property type="entry name" value="Ketoacyl_synth_C"/>
</dbReference>
<dbReference type="InterPro" id="IPR016036">
    <property type="entry name" value="Malonyl_transacylase_ACP-bd"/>
</dbReference>
<dbReference type="OrthoDB" id="329835at2759"/>
<dbReference type="Pfam" id="PF21089">
    <property type="entry name" value="PKS_DH_N"/>
    <property type="match status" value="1"/>
</dbReference>
<dbReference type="InterPro" id="IPR001227">
    <property type="entry name" value="Ac_transferase_dom_sf"/>
</dbReference>
<dbReference type="InterPro" id="IPR042104">
    <property type="entry name" value="PKS_dehydratase_sf"/>
</dbReference>
<feature type="domain" description="Ketosynthase family 3 (KS3)" evidence="9">
    <location>
        <begin position="47"/>
        <end position="463"/>
    </location>
</feature>
<dbReference type="Gene3D" id="3.40.47.10">
    <property type="match status" value="1"/>
</dbReference>
<evidence type="ECO:0000256" key="4">
    <source>
        <dbReference type="ARBA" id="ARBA00022679"/>
    </source>
</evidence>
<dbReference type="SUPFAM" id="SSF53335">
    <property type="entry name" value="S-adenosyl-L-methionine-dependent methyltransferases"/>
    <property type="match status" value="1"/>
</dbReference>
<dbReference type="InterPro" id="IPR020841">
    <property type="entry name" value="PKS_Beta-ketoAc_synthase_dom"/>
</dbReference>
<keyword evidence="4" id="KW-0808">Transferase</keyword>
<dbReference type="SMART" id="SM00827">
    <property type="entry name" value="PKS_AT"/>
    <property type="match status" value="1"/>
</dbReference>
<dbReference type="SUPFAM" id="SSF50129">
    <property type="entry name" value="GroES-like"/>
    <property type="match status" value="1"/>
</dbReference>
<comment type="similarity">
    <text evidence="6">In the C-terminal section; belongs to the NRP synthetase family.</text>
</comment>
<dbReference type="Pfam" id="PF13602">
    <property type="entry name" value="ADH_zinc_N_2"/>
    <property type="match status" value="1"/>
</dbReference>
<dbReference type="RefSeq" id="XP_022484481.1">
    <property type="nucleotide sequence ID" value="XM_022635660.1"/>
</dbReference>
<dbReference type="Pfam" id="PF02801">
    <property type="entry name" value="Ketoacyl-synt_C"/>
    <property type="match status" value="1"/>
</dbReference>
<dbReference type="InterPro" id="IPR013216">
    <property type="entry name" value="Methyltransf_11"/>
</dbReference>
<dbReference type="GeneID" id="34580394"/>
<evidence type="ECO:0000256" key="5">
    <source>
        <dbReference type="ARBA" id="ARBA00023268"/>
    </source>
</evidence>
<dbReference type="STRING" id="1835702.A0A1F5L7H7"/>
<dbReference type="SUPFAM" id="SSF52151">
    <property type="entry name" value="FabD/lysophospholipase-like"/>
    <property type="match status" value="1"/>
</dbReference>
<keyword evidence="2" id="KW-0597">Phosphoprotein</keyword>
<dbReference type="Pfam" id="PF08240">
    <property type="entry name" value="ADH_N"/>
    <property type="match status" value="1"/>
</dbReference>
<proteinExistence type="inferred from homology"/>
<feature type="compositionally biased region" description="Polar residues" evidence="8">
    <location>
        <begin position="21"/>
        <end position="40"/>
    </location>
</feature>
<gene>
    <name evidence="11" type="ORF">PENARI_c024G03378</name>
</gene>
<dbReference type="SMART" id="SM00829">
    <property type="entry name" value="PKS_ER"/>
    <property type="match status" value="1"/>
</dbReference>
<evidence type="ECO:0000313" key="12">
    <source>
        <dbReference type="Proteomes" id="UP000177622"/>
    </source>
</evidence>
<evidence type="ECO:0000256" key="3">
    <source>
        <dbReference type="ARBA" id="ARBA00022603"/>
    </source>
</evidence>
<dbReference type="InterPro" id="IPR020843">
    <property type="entry name" value="ER"/>
</dbReference>
<evidence type="ECO:0000256" key="2">
    <source>
        <dbReference type="ARBA" id="ARBA00022553"/>
    </source>
</evidence>
<dbReference type="CDD" id="cd02440">
    <property type="entry name" value="AdoMet_MTases"/>
    <property type="match status" value="1"/>
</dbReference>
<dbReference type="EMBL" id="LXJU01000024">
    <property type="protein sequence ID" value="OGE49027.1"/>
    <property type="molecule type" value="Genomic_DNA"/>
</dbReference>
<evidence type="ECO:0000256" key="7">
    <source>
        <dbReference type="PROSITE-ProRule" id="PRU01363"/>
    </source>
</evidence>
<dbReference type="InterPro" id="IPR016039">
    <property type="entry name" value="Thiolase-like"/>
</dbReference>
<dbReference type="InterPro" id="IPR029063">
    <property type="entry name" value="SAM-dependent_MTases_sf"/>
</dbReference>
<feature type="active site" description="Proton acceptor; for dehydratase activity" evidence="7">
    <location>
        <position position="960"/>
    </location>
</feature>
<feature type="region of interest" description="Disordered" evidence="8">
    <location>
        <begin position="1"/>
        <end position="40"/>
    </location>
</feature>
<dbReference type="Pfam" id="PF07993">
    <property type="entry name" value="NAD_binding_4"/>
    <property type="match status" value="1"/>
</dbReference>
<organism evidence="11 12">
    <name type="scientific">Penicillium arizonense</name>
    <dbReference type="NCBI Taxonomy" id="1835702"/>
    <lineage>
        <taxon>Eukaryota</taxon>
        <taxon>Fungi</taxon>
        <taxon>Dikarya</taxon>
        <taxon>Ascomycota</taxon>
        <taxon>Pezizomycotina</taxon>
        <taxon>Eurotiomycetes</taxon>
        <taxon>Eurotiomycetidae</taxon>
        <taxon>Eurotiales</taxon>
        <taxon>Aspergillaceae</taxon>
        <taxon>Penicillium</taxon>
    </lineage>
</organism>
<dbReference type="InterPro" id="IPR013120">
    <property type="entry name" value="FAR_NAD-bd"/>
</dbReference>
<dbReference type="InterPro" id="IPR013154">
    <property type="entry name" value="ADH-like_N"/>
</dbReference>
<dbReference type="SUPFAM" id="SSF55048">
    <property type="entry name" value="Probable ACP-binding domain of malonyl-CoA ACP transacylase"/>
    <property type="match status" value="1"/>
</dbReference>
<accession>A0A1F5L7H7</accession>
<keyword evidence="1" id="KW-0596">Phosphopantetheine</keyword>
<dbReference type="SMART" id="SM00825">
    <property type="entry name" value="PKS_KS"/>
    <property type="match status" value="1"/>
</dbReference>
<dbReference type="InterPro" id="IPR020807">
    <property type="entry name" value="PKS_DH"/>
</dbReference>
<name>A0A1F5L7H7_PENAI</name>
<feature type="compositionally biased region" description="Polar residues" evidence="8">
    <location>
        <begin position="1"/>
        <end position="12"/>
    </location>
</feature>
<dbReference type="Pfam" id="PF14765">
    <property type="entry name" value="PS-DH"/>
    <property type="match status" value="1"/>
</dbReference>
<dbReference type="InterPro" id="IPR050091">
    <property type="entry name" value="PKS_NRPS_Biosynth_Enz"/>
</dbReference>
<dbReference type="CDD" id="cd05195">
    <property type="entry name" value="enoyl_red"/>
    <property type="match status" value="1"/>
</dbReference>
<dbReference type="InterPro" id="IPR014030">
    <property type="entry name" value="Ketoacyl_synth_N"/>
</dbReference>
<dbReference type="InterPro" id="IPR013968">
    <property type="entry name" value="PKS_KR"/>
</dbReference>
<dbReference type="Pfam" id="PF00698">
    <property type="entry name" value="Acyl_transf_1"/>
    <property type="match status" value="1"/>
</dbReference>
<protein>
    <recommendedName>
        <fullName evidence="13">Carrier domain-containing protein</fullName>
    </recommendedName>
</protein>
<evidence type="ECO:0000256" key="8">
    <source>
        <dbReference type="SAM" id="MobiDB-lite"/>
    </source>
</evidence>
<dbReference type="InterPro" id="IPR010080">
    <property type="entry name" value="Thioester_reductase-like_dom"/>
</dbReference>
<evidence type="ECO:0000256" key="1">
    <source>
        <dbReference type="ARBA" id="ARBA00022450"/>
    </source>
</evidence>
<dbReference type="GO" id="GO:0044550">
    <property type="term" value="P:secondary metabolite biosynthetic process"/>
    <property type="evidence" value="ECO:0007669"/>
    <property type="project" value="TreeGrafter"/>
</dbReference>
<dbReference type="GO" id="GO:0008757">
    <property type="term" value="F:S-adenosylmethionine-dependent methyltransferase activity"/>
    <property type="evidence" value="ECO:0007669"/>
    <property type="project" value="InterPro"/>
</dbReference>
<dbReference type="FunFam" id="3.40.50.720:FF:000209">
    <property type="entry name" value="Polyketide synthase Pks12"/>
    <property type="match status" value="1"/>
</dbReference>
<comment type="caution">
    <text evidence="11">The sequence shown here is derived from an EMBL/GenBank/DDBJ whole genome shotgun (WGS) entry which is preliminary data.</text>
</comment>
<dbReference type="SMART" id="SM00822">
    <property type="entry name" value="PKS_KR"/>
    <property type="match status" value="1"/>
</dbReference>
<dbReference type="PROSITE" id="PS52019">
    <property type="entry name" value="PKS_MFAS_DH"/>
    <property type="match status" value="1"/>
</dbReference>
<dbReference type="Pfam" id="PF16197">
    <property type="entry name" value="KAsynt_C_assoc"/>
    <property type="match status" value="1"/>
</dbReference>
<keyword evidence="5" id="KW-0511">Multifunctional enzyme</keyword>
<dbReference type="Pfam" id="PF00109">
    <property type="entry name" value="ketoacyl-synt"/>
    <property type="match status" value="1"/>
</dbReference>
<dbReference type="InterPro" id="IPR049551">
    <property type="entry name" value="PKS_DH_C"/>
</dbReference>
<dbReference type="InterPro" id="IPR049900">
    <property type="entry name" value="PKS_mFAS_DH"/>
</dbReference>
<dbReference type="GO" id="GO:0016491">
    <property type="term" value="F:oxidoreductase activity"/>
    <property type="evidence" value="ECO:0007669"/>
    <property type="project" value="InterPro"/>
</dbReference>
<dbReference type="Gene3D" id="3.40.366.10">
    <property type="entry name" value="Malonyl-Coenzyme A Acyl Carrier Protein, domain 2"/>
    <property type="match status" value="1"/>
</dbReference>
<feature type="region of interest" description="C-terminal hotdog fold" evidence="7">
    <location>
        <begin position="1066"/>
        <end position="1221"/>
    </location>
</feature>
<dbReference type="PROSITE" id="PS52004">
    <property type="entry name" value="KS3_2"/>
    <property type="match status" value="1"/>
</dbReference>
<dbReference type="InterPro" id="IPR014043">
    <property type="entry name" value="Acyl_transferase_dom"/>
</dbReference>
<dbReference type="SUPFAM" id="SSF53901">
    <property type="entry name" value="Thiolase-like"/>
    <property type="match status" value="1"/>
</dbReference>
<feature type="region of interest" description="N-terminal hotdog fold" evidence="7">
    <location>
        <begin position="928"/>
        <end position="1056"/>
    </location>
</feature>
<feature type="active site" description="Proton donor; for dehydratase activity" evidence="7">
    <location>
        <position position="1130"/>
    </location>
</feature>
<dbReference type="InterPro" id="IPR032821">
    <property type="entry name" value="PKS_assoc"/>
</dbReference>
<dbReference type="GO" id="GO:0006633">
    <property type="term" value="P:fatty acid biosynthetic process"/>
    <property type="evidence" value="ECO:0007669"/>
    <property type="project" value="TreeGrafter"/>
</dbReference>
<evidence type="ECO:0000259" key="9">
    <source>
        <dbReference type="PROSITE" id="PS52004"/>
    </source>
</evidence>
<dbReference type="PANTHER" id="PTHR43775">
    <property type="entry name" value="FATTY ACID SYNTHASE"/>
    <property type="match status" value="1"/>
</dbReference>
<dbReference type="InterPro" id="IPR011032">
    <property type="entry name" value="GroES-like_sf"/>
</dbReference>
<dbReference type="Pfam" id="PF08659">
    <property type="entry name" value="KR"/>
    <property type="match status" value="1"/>
</dbReference>
<dbReference type="GO" id="GO:1901336">
    <property type="term" value="P:lactone biosynthetic process"/>
    <property type="evidence" value="ECO:0007669"/>
    <property type="project" value="UniProtKB-ARBA"/>
</dbReference>
<evidence type="ECO:0000256" key="6">
    <source>
        <dbReference type="ARBA" id="ARBA00029443"/>
    </source>
</evidence>
<dbReference type="Gene3D" id="3.90.180.10">
    <property type="entry name" value="Medium-chain alcohol dehydrogenases, catalytic domain"/>
    <property type="match status" value="1"/>
</dbReference>
<evidence type="ECO:0000259" key="10">
    <source>
        <dbReference type="PROSITE" id="PS52019"/>
    </source>
</evidence>
<evidence type="ECO:0008006" key="13">
    <source>
        <dbReference type="Google" id="ProtNLM"/>
    </source>
</evidence>
<dbReference type="Gene3D" id="3.40.50.150">
    <property type="entry name" value="Vaccinia Virus protein VP39"/>
    <property type="match status" value="1"/>
</dbReference>
<dbReference type="Proteomes" id="UP000177622">
    <property type="component" value="Unassembled WGS sequence"/>
</dbReference>
<reference evidence="11 12" key="1">
    <citation type="journal article" date="2016" name="Sci. Rep.">
        <title>Penicillium arizonense, a new, genome sequenced fungal species, reveals a high chemical diversity in secreted metabolites.</title>
        <authorList>
            <person name="Grijseels S."/>
            <person name="Nielsen J.C."/>
            <person name="Randelovic M."/>
            <person name="Nielsen J."/>
            <person name="Nielsen K.F."/>
            <person name="Workman M."/>
            <person name="Frisvad J.C."/>
        </authorList>
    </citation>
    <scope>NUCLEOTIDE SEQUENCE [LARGE SCALE GENOMIC DNA]</scope>
    <source>
        <strain evidence="11 12">CBS 141311</strain>
    </source>
</reference>
<feature type="domain" description="PKS/mFAS DH" evidence="10">
    <location>
        <begin position="928"/>
        <end position="1221"/>
    </location>
</feature>
<dbReference type="NCBIfam" id="TIGR01746">
    <property type="entry name" value="Thioester-redct"/>
    <property type="match status" value="1"/>
</dbReference>
<dbReference type="Gene3D" id="3.10.129.110">
    <property type="entry name" value="Polyketide synthase dehydratase"/>
    <property type="match status" value="1"/>
</dbReference>
<keyword evidence="12" id="KW-1185">Reference proteome</keyword>
<dbReference type="InterPro" id="IPR036291">
    <property type="entry name" value="NAD(P)-bd_dom_sf"/>
</dbReference>
<dbReference type="PANTHER" id="PTHR43775:SF49">
    <property type="entry name" value="SYNTHASE, PUTATIVE (JCVI)-RELATED"/>
    <property type="match status" value="1"/>
</dbReference>
<dbReference type="SMART" id="SM00826">
    <property type="entry name" value="PKS_DH"/>
    <property type="match status" value="1"/>
</dbReference>
<dbReference type="InterPro" id="IPR049552">
    <property type="entry name" value="PKS_DH_N"/>
</dbReference>
<dbReference type="Gene3D" id="3.40.50.720">
    <property type="entry name" value="NAD(P)-binding Rossmann-like Domain"/>
    <property type="match status" value="3"/>
</dbReference>
<keyword evidence="3" id="KW-0489">Methyltransferase</keyword>
<dbReference type="Pfam" id="PF08241">
    <property type="entry name" value="Methyltransf_11"/>
    <property type="match status" value="1"/>
</dbReference>
<dbReference type="InterPro" id="IPR057326">
    <property type="entry name" value="KR_dom"/>
</dbReference>
<dbReference type="InterPro" id="IPR016035">
    <property type="entry name" value="Acyl_Trfase/lysoPLipase"/>
</dbReference>
<dbReference type="GO" id="GO:0032259">
    <property type="term" value="P:methylation"/>
    <property type="evidence" value="ECO:0007669"/>
    <property type="project" value="UniProtKB-KW"/>
</dbReference>
<dbReference type="SUPFAM" id="SSF51735">
    <property type="entry name" value="NAD(P)-binding Rossmann-fold domains"/>
    <property type="match status" value="3"/>
</dbReference>
<evidence type="ECO:0000313" key="11">
    <source>
        <dbReference type="EMBL" id="OGE49027.1"/>
    </source>
</evidence>
<sequence>MSSASAKTTLSGSAKPEGIASPTTAAHTAPWESQQDVSGLNRSNEVPFPVAIVSMAVRLPGGVNTTEKFWDMLINKKDGHCRVPDTRYGADAFYDATRPGTVKTRHGYFLQEDIGYIDRSFFSMSKTEAAKLDPQQRLLLEVVWECMESGGQTNWRGQSIGCYVGVFGEDWLEMSSKDTQHMDRFHVVSAGDFALSNRVSYEYDLQGPSITYRTACSSSMVALHDACQALYSGECSSAVVAGSNLILTPTMTMSISDNMILSPDGVCKTFDASADGYGRGEAINAIYVKPLAEALLQGDPIRAVIRSTAVNCDGRTPSITTPGSEAQERLIRRAYRKAAIENISQTAFFECHGTGTIAGDTAETSVVAKVFPEGIHIGAVKPNVGHSEGASGLTAIIKSALALEKRIIPPNIHFTNPNPSIPFQEARLKVPLDPTAWPGGRCERVSVNSFGIGGTNAHVILESFSSVSQAQIERPTATTDSQLLVLSAKNGKSLQMAVEHMKEYTAQMSCSMNDLAYTLGSRREHLAHRAFAIIDPDGKVSDFEKAREVPSGITFVFTGQGAQWAGMGKELMSASTCFLSSIRALDQELSLLAKPPSWTLEGELAKDDESSRIQQAEFAQPLSTAVQIALVDLLKEWGVCPASVIGHSSGEIVAAYASGAMSAGVAIAVSYYRGKAVGEAAIKIGGMAAIGLPADKARKYLLGDVAVACDNSPQSVTLSGTSDALDEVLKKIMAEEPDTLCKRLKVSVAYHSESMKEPGITYENMMKPVICHKENMIPFYSTVRESTISDPTVLDASYWRENLQSTVLFNGAVQRLIREAHLPTIFVEIGPHSTLSSPLRQILRQSDRDQASRYIPTLVRGQPQWKALLTTAGRLHTNGATVDLAAVNATDGASIVTDLPAYPWLHEETYFSETRLVREWRNPKEPHHELLGPRSLESTDLEPSWRRVLFVGHVPWLWDHVLGKELIFPCAGYIAMAGEAIRQTTGTADYTIRNLTMKTPLVLKESEATELVTSLRPARLTTTMDSPWFEFTIAAYQNGTWKKHCTGKVRAGAVKQYVPHDCVSYPRMVSSKAWYEAIKKRGLNFGPEFRRLENISANPCSPQAGARVQHSHENDSKDSSVYALHPTMIDQNLQMLGVAMTRGLSRHMTKLCMPVEIESIYIAPGRGTMFIDASCNPTGDSIIGNAKMVSNDSVVLSIERGMLFGVEESGEEERNDSLVARIDWKPHVDLVSLTEELLPKILNSRASHLLELVVGSIITATADKIRSLHPKDSQVEEYQRWICSQADARKATDKCMESLCGDDRLLEATKELEKDRIELASLLKLANKISMVSDGLVEGNVSPEVVGNPGETLFNLYKSLSLTAGYTYFFSLLGHSNPMMRVLTVGLGNRFAVTQALCGLTSNNGTPMYSKYTVTDRSENCISCAKEELSWAPGIEYRLLDIARDPIEQGFEAESYDLVVASDAFDADMPLSPSLKNIFTLLAPGGRLFYQGVFSTIPLVTYVMGIFPEWWAQQNLSCSKPSISPEQWKNELKENGFNESDTLALNDSSMYHVGTTIASRPCPPVISNSKEIAILYLSTIPDWAQSLARNLERKGQLITWVAFGEVPPPEIDVISVMDLEGPFFDDISPVRFSQFQQFVSQIKNSRVLWITGSSQMSCNDSRLGLVLGVARTIRQEVTPEFYTLEIDDFDDTSAAVRVLEHINRQRDCSLLDPDREFALEQGILHVSRAHWISARQELSTARPAGCKSKFLDIGSYGLLNTLGWSEREPCGMQNHEVEIDMKYIGLNFRDMMVALGVVGDRSEFGVEGSGVVSRVGSLVTHVSVGDAVVVVGDGLLCTRKIVAGERCFHLPDGISLEDAATVACVYGTVILSLIHIGRLQKGQSVLIHCGCGGVGLAAIQVCQMLGAEIFTTVGNEEKIRHLMDTFGIPRNRIFSSRDPSFLDGVMKQTGNRGVDIVLNSLSGELLHRSWRCVAKFGKMIELGKRDLLGHGQLDMDVFAGNRSFIGVDAKQIIDEDIGQFQSMMQECMEFLKQGKIKSIRPLTVFDAEDISQAFRFMQTGKHMGKIVVKMPDSSSELQVCASSTFISLPSDASIVIVGGLGGLGRSVATWLVEKGARDLVFLSRSAGTSPESQSFLEELRSQNCSVTAIAGDVAKMEDVKRAVTACKRRIAGVIHMPMILKDQLLSEMTHDEWCSVLASKVQGTWNLHNAFIEHRLEFFVCFGSLAGLCGNAGQTNYAAANAFLDAFVEYRLGRGLVASVIDLGLMNDAGFAYENAPKLIQRAKSASMQTVEEHELVQALELSICRPGQIALGLGTTKPLASSGVVPPWTRDARYSLWSNIVSATEPAASALDGDLKELMESIKSNPHTLDDLATKERITKVLGFEIGAHLANIDDMDENDINNMVIESLAMIEIRSWYRRHLGLELPLVEISNAQTIGGLGNVTVQMLRAKYQTTANTESSAAESTRAPNEEDIQYLQDATLGRSIKPISEPISEWYAKSEGHVLLIGATGFVGTFMLSMLIAMPELQTVTCLVRADCTATAMKRLEAGFAKFRIPMRSMDKLRAVTGDIARKDLGLEATEFSRLSSECSAIFHLGAVVNYTLPYSAHRGTNVLGLINVLNFANTHRLKSVHYFSGMAAYGPSGFLSSPTYVPENSRPVAGSGPLQHHTGYSLSKYVGECIAWDAISNGFPLAIHRAGFVLGHSVTGIGNADDAVNRLMSTCISLGAYPIPPAQRNCFVPVDFVCSAALHISLSNDNLGQAYNLIHPDQDQNVDLSATFNMLSQLTSPPLRAVEVSEWAELMSRAAGHRLSDIAPIIAEKLTEGSVWWNNEQDAMVIHGTENLTRALADRPDILSCKTMFELMEIYFTQWRQVSEFGILMHEH</sequence>
<dbReference type="CDD" id="cd00833">
    <property type="entry name" value="PKS"/>
    <property type="match status" value="1"/>
</dbReference>